<dbReference type="Gene3D" id="3.40.80.10">
    <property type="entry name" value="Peptidoglycan recognition protein-like"/>
    <property type="match status" value="1"/>
</dbReference>
<evidence type="ECO:0008006" key="11">
    <source>
        <dbReference type="Google" id="ProtNLM"/>
    </source>
</evidence>
<proteinExistence type="inferred from homology"/>
<feature type="disulfide bond" evidence="6">
    <location>
        <begin position="61"/>
        <end position="66"/>
    </location>
</feature>
<dbReference type="GO" id="GO:0042834">
    <property type="term" value="F:peptidoglycan binding"/>
    <property type="evidence" value="ECO:0007669"/>
    <property type="project" value="InterPro"/>
</dbReference>
<gene>
    <name evidence="10" type="ORF">g.44815</name>
</gene>
<keyword evidence="4" id="KW-0391">Immunity</keyword>
<feature type="chain" id="PRO_5008580720" description="Peptidoglycan-recognition protein" evidence="7">
    <location>
        <begin position="23"/>
        <end position="189"/>
    </location>
</feature>
<dbReference type="GO" id="GO:0008270">
    <property type="term" value="F:zinc ion binding"/>
    <property type="evidence" value="ECO:0007669"/>
    <property type="project" value="InterPro"/>
</dbReference>
<dbReference type="EMBL" id="GEDC01019537">
    <property type="protein sequence ID" value="JAS17761.1"/>
    <property type="molecule type" value="Transcribed_RNA"/>
</dbReference>
<protein>
    <recommendedName>
        <fullName evidence="11">Peptidoglycan-recognition protein</fullName>
    </recommendedName>
</protein>
<keyword evidence="5" id="KW-1015">Disulfide bond</keyword>
<reference evidence="10" key="1">
    <citation type="submission" date="2015-12" db="EMBL/GenBank/DDBJ databases">
        <title>De novo transcriptome assembly of four potential Pierce s Disease insect vectors from Arizona vineyards.</title>
        <authorList>
            <person name="Tassone E.E."/>
        </authorList>
    </citation>
    <scope>NUCLEOTIDE SEQUENCE</scope>
</reference>
<keyword evidence="3 7" id="KW-0732">Signal</keyword>
<dbReference type="PIRSF" id="PIRSF037945">
    <property type="entry name" value="PGRPs"/>
    <property type="match status" value="1"/>
</dbReference>
<dbReference type="GO" id="GO:0009253">
    <property type="term" value="P:peptidoglycan catabolic process"/>
    <property type="evidence" value="ECO:0007669"/>
    <property type="project" value="InterPro"/>
</dbReference>
<evidence type="ECO:0000256" key="4">
    <source>
        <dbReference type="ARBA" id="ARBA00022859"/>
    </source>
</evidence>
<evidence type="ECO:0000256" key="6">
    <source>
        <dbReference type="PIRSR" id="PIRSR037945-1"/>
    </source>
</evidence>
<sequence>TMRTPSVFNCLVILVCCQLANGLKIISTSEWGAKAPKHKLSHVNTPVPYAIIHHSDGNQNCSGEDCAVIVRNIQKFHQDTHGWNDIGYNFLVAYTGDVYEGRGWGIQGAHSPAYNSKSVGICFIGNFQSESPTSKALSAAQELIKVGMNNKQISSSYKLLGHRQTRQTTCPGDKLYGIIKTWPHWSSKP</sequence>
<dbReference type="SMART" id="SM00644">
    <property type="entry name" value="Ami_2"/>
    <property type="match status" value="1"/>
</dbReference>
<feature type="signal peptide" evidence="7">
    <location>
        <begin position="1"/>
        <end position="22"/>
    </location>
</feature>
<organism evidence="10">
    <name type="scientific">Clastoptera arizonana</name>
    <name type="common">Arizona spittle bug</name>
    <dbReference type="NCBI Taxonomy" id="38151"/>
    <lineage>
        <taxon>Eukaryota</taxon>
        <taxon>Metazoa</taxon>
        <taxon>Ecdysozoa</taxon>
        <taxon>Arthropoda</taxon>
        <taxon>Hexapoda</taxon>
        <taxon>Insecta</taxon>
        <taxon>Pterygota</taxon>
        <taxon>Neoptera</taxon>
        <taxon>Paraneoptera</taxon>
        <taxon>Hemiptera</taxon>
        <taxon>Auchenorrhyncha</taxon>
        <taxon>Cercopoidea</taxon>
        <taxon>Clastopteridae</taxon>
        <taxon>Clastoptera</taxon>
    </lineage>
</organism>
<dbReference type="CDD" id="cd06583">
    <property type="entry name" value="PGRP"/>
    <property type="match status" value="1"/>
</dbReference>
<dbReference type="FunFam" id="3.40.80.10:FF:000001">
    <property type="entry name" value="Peptidoglycan recognition protein 1"/>
    <property type="match status" value="1"/>
</dbReference>
<evidence type="ECO:0000259" key="9">
    <source>
        <dbReference type="SMART" id="SM00701"/>
    </source>
</evidence>
<evidence type="ECO:0000313" key="10">
    <source>
        <dbReference type="EMBL" id="JAS17761.1"/>
    </source>
</evidence>
<name>A0A1B6CWJ5_9HEMI</name>
<dbReference type="PANTHER" id="PTHR11022">
    <property type="entry name" value="PEPTIDOGLYCAN RECOGNITION PROTEIN"/>
    <property type="match status" value="1"/>
</dbReference>
<evidence type="ECO:0000256" key="2">
    <source>
        <dbReference type="ARBA" id="ARBA00022588"/>
    </source>
</evidence>
<dbReference type="Pfam" id="PF01510">
    <property type="entry name" value="Amidase_2"/>
    <property type="match status" value="1"/>
</dbReference>
<dbReference type="PANTHER" id="PTHR11022:SF41">
    <property type="entry name" value="PEPTIDOGLYCAN-RECOGNITION PROTEIN LC-RELATED"/>
    <property type="match status" value="1"/>
</dbReference>
<feature type="non-terminal residue" evidence="10">
    <location>
        <position position="1"/>
    </location>
</feature>
<dbReference type="InterPro" id="IPR015510">
    <property type="entry name" value="PGRP"/>
</dbReference>
<evidence type="ECO:0000256" key="3">
    <source>
        <dbReference type="ARBA" id="ARBA00022729"/>
    </source>
</evidence>
<evidence type="ECO:0000259" key="8">
    <source>
        <dbReference type="SMART" id="SM00644"/>
    </source>
</evidence>
<dbReference type="GO" id="GO:0045087">
    <property type="term" value="P:innate immune response"/>
    <property type="evidence" value="ECO:0007669"/>
    <property type="project" value="UniProtKB-KW"/>
</dbReference>
<dbReference type="GO" id="GO:0008745">
    <property type="term" value="F:N-acetylmuramoyl-L-alanine amidase activity"/>
    <property type="evidence" value="ECO:0007669"/>
    <property type="project" value="InterPro"/>
</dbReference>
<keyword evidence="2" id="KW-0399">Innate immunity</keyword>
<feature type="domain" description="N-acetylmuramoyl-L-alanine amidase" evidence="8">
    <location>
        <begin position="35"/>
        <end position="172"/>
    </location>
</feature>
<evidence type="ECO:0000256" key="1">
    <source>
        <dbReference type="ARBA" id="ARBA00007553"/>
    </source>
</evidence>
<dbReference type="SMART" id="SM00701">
    <property type="entry name" value="PGRP"/>
    <property type="match status" value="1"/>
</dbReference>
<feature type="domain" description="Peptidoglycan recognition protein family" evidence="9">
    <location>
        <begin position="23"/>
        <end position="166"/>
    </location>
</feature>
<evidence type="ECO:0000256" key="7">
    <source>
        <dbReference type="SAM" id="SignalP"/>
    </source>
</evidence>
<dbReference type="SUPFAM" id="SSF55846">
    <property type="entry name" value="N-acetylmuramoyl-L-alanine amidase-like"/>
    <property type="match status" value="1"/>
</dbReference>
<accession>A0A1B6CWJ5</accession>
<dbReference type="AlphaFoldDB" id="A0A1B6CWJ5"/>
<evidence type="ECO:0000256" key="5">
    <source>
        <dbReference type="ARBA" id="ARBA00023157"/>
    </source>
</evidence>
<dbReference type="InterPro" id="IPR036505">
    <property type="entry name" value="Amidase/PGRP_sf"/>
</dbReference>
<dbReference type="InterPro" id="IPR002502">
    <property type="entry name" value="Amidase_domain"/>
</dbReference>
<dbReference type="InterPro" id="IPR006619">
    <property type="entry name" value="PGRP_domain_met/bac"/>
</dbReference>
<dbReference type="InterPro" id="IPR017331">
    <property type="entry name" value="Peptidoglycan_recognition"/>
</dbReference>
<comment type="similarity">
    <text evidence="1">Belongs to the N-acetylmuramoyl-L-alanine amidase 2 family.</text>
</comment>